<proteinExistence type="predicted"/>
<dbReference type="CDD" id="cd00303">
    <property type="entry name" value="retropepsin_like"/>
    <property type="match status" value="1"/>
</dbReference>
<organism evidence="2 3">
    <name type="scientific">Rehmannia glutinosa</name>
    <name type="common">Chinese foxglove</name>
    <dbReference type="NCBI Taxonomy" id="99300"/>
    <lineage>
        <taxon>Eukaryota</taxon>
        <taxon>Viridiplantae</taxon>
        <taxon>Streptophyta</taxon>
        <taxon>Embryophyta</taxon>
        <taxon>Tracheophyta</taxon>
        <taxon>Spermatophyta</taxon>
        <taxon>Magnoliopsida</taxon>
        <taxon>eudicotyledons</taxon>
        <taxon>Gunneridae</taxon>
        <taxon>Pentapetalae</taxon>
        <taxon>asterids</taxon>
        <taxon>lamiids</taxon>
        <taxon>Lamiales</taxon>
        <taxon>Orobanchaceae</taxon>
        <taxon>Rehmannieae</taxon>
        <taxon>Rehmannia</taxon>
    </lineage>
</organism>
<dbReference type="SUPFAM" id="SSF50630">
    <property type="entry name" value="Acid proteases"/>
    <property type="match status" value="1"/>
</dbReference>
<gene>
    <name evidence="2" type="ORF">DH2020_012579</name>
</gene>
<feature type="region of interest" description="Disordered" evidence="1">
    <location>
        <begin position="209"/>
        <end position="288"/>
    </location>
</feature>
<dbReference type="Proteomes" id="UP001318860">
    <property type="component" value="Unassembled WGS sequence"/>
</dbReference>
<name>A0ABR0X3M6_REHGL</name>
<dbReference type="Gene3D" id="2.40.70.10">
    <property type="entry name" value="Acid Proteases"/>
    <property type="match status" value="1"/>
</dbReference>
<reference evidence="2 3" key="1">
    <citation type="journal article" date="2021" name="Comput. Struct. Biotechnol. J.">
        <title>De novo genome assembly of the potent medicinal plant Rehmannia glutinosa using nanopore technology.</title>
        <authorList>
            <person name="Ma L."/>
            <person name="Dong C."/>
            <person name="Song C."/>
            <person name="Wang X."/>
            <person name="Zheng X."/>
            <person name="Niu Y."/>
            <person name="Chen S."/>
            <person name="Feng W."/>
        </authorList>
    </citation>
    <scope>NUCLEOTIDE SEQUENCE [LARGE SCALE GENOMIC DNA]</scope>
    <source>
        <strain evidence="2">DH-2019</strain>
    </source>
</reference>
<feature type="region of interest" description="Disordered" evidence="1">
    <location>
        <begin position="42"/>
        <end position="65"/>
    </location>
</feature>
<dbReference type="InterPro" id="IPR032567">
    <property type="entry name" value="RTL1-rel"/>
</dbReference>
<dbReference type="PROSITE" id="PS00141">
    <property type="entry name" value="ASP_PROTEASE"/>
    <property type="match status" value="1"/>
</dbReference>
<comment type="caution">
    <text evidence="2">The sequence shown here is derived from an EMBL/GenBank/DDBJ whole genome shotgun (WGS) entry which is preliminary data.</text>
</comment>
<protein>
    <recommendedName>
        <fullName evidence="4">Retrotransposon gag domain-containing protein</fullName>
    </recommendedName>
</protein>
<dbReference type="Pfam" id="PF08284">
    <property type="entry name" value="RVP_2"/>
    <property type="match status" value="1"/>
</dbReference>
<keyword evidence="3" id="KW-1185">Reference proteome</keyword>
<accession>A0ABR0X3M6</accession>
<dbReference type="PANTHER" id="PTHR15503">
    <property type="entry name" value="LDOC1 RELATED"/>
    <property type="match status" value="1"/>
</dbReference>
<dbReference type="InterPro" id="IPR001969">
    <property type="entry name" value="Aspartic_peptidase_AS"/>
</dbReference>
<dbReference type="PANTHER" id="PTHR15503:SF22">
    <property type="entry name" value="TRANSPOSON TY3-I GAG POLYPROTEIN"/>
    <property type="match status" value="1"/>
</dbReference>
<feature type="compositionally biased region" description="Low complexity" evidence="1">
    <location>
        <begin position="277"/>
        <end position="286"/>
    </location>
</feature>
<dbReference type="InterPro" id="IPR021109">
    <property type="entry name" value="Peptidase_aspartic_dom_sf"/>
</dbReference>
<evidence type="ECO:0008006" key="4">
    <source>
        <dbReference type="Google" id="ProtNLM"/>
    </source>
</evidence>
<evidence type="ECO:0000313" key="3">
    <source>
        <dbReference type="Proteomes" id="UP001318860"/>
    </source>
</evidence>
<evidence type="ECO:0000256" key="1">
    <source>
        <dbReference type="SAM" id="MobiDB-lite"/>
    </source>
</evidence>
<sequence length="539" mass="58889">MESRVDTIEKGVEDLWVEFAKIQPKLSKLDHIEEMLETLMRDRGTPPAAGGESGSSVSAAAAPPLATPPDSYVAGRRLEIPSFRGEDPVSWLSRAEQYFRVHHIEKPSRIELALIAMDGAALHWMQWVLGRLPSLTWKQFSAELLRRYGDNPNANPFELLLAATAQIGINLGLFLNGLREDIRVGIRSKDAADLFDTIHLAREIEHELQATRGPRFGSAPTRPPSSTLGPGAPGFRMGLPLAKQSGQASRLPPSQSTVSGRCSSFEGSRAPTNSVASSGSSRPPRGTRQLSRVDYLDLRAKWLCFKCREPYHPLHNCSGKSLRVLIMAEGEEDDPPGDGDPLPPTDVDTTISERRLQQLELSALAAGGFDGPRAMKILATIHNQQVKILIDSGASHCFISDSVVRLGLPIDTSNPMHVRLGDGQRKEILGSCTNIDIVVGPATFQVTCFVFPLGGVDVILGISWLATLGDAKANWAMMTMDFWADGQHVSLRGDQSLVRREISAAGIQKLQDIEQCWVLWAATNLHCISHNLTSFLKHG</sequence>
<evidence type="ECO:0000313" key="2">
    <source>
        <dbReference type="EMBL" id="KAK6152940.1"/>
    </source>
</evidence>
<feature type="compositionally biased region" description="Polar residues" evidence="1">
    <location>
        <begin position="244"/>
        <end position="276"/>
    </location>
</feature>
<feature type="compositionally biased region" description="Low complexity" evidence="1">
    <location>
        <begin position="45"/>
        <end position="64"/>
    </location>
</feature>
<dbReference type="EMBL" id="JABTTQ020000006">
    <property type="protein sequence ID" value="KAK6152940.1"/>
    <property type="molecule type" value="Genomic_DNA"/>
</dbReference>